<feature type="transmembrane region" description="Helical" evidence="1">
    <location>
        <begin position="142"/>
        <end position="159"/>
    </location>
</feature>
<accession>A0A8E6B604</accession>
<keyword evidence="1" id="KW-0472">Membrane</keyword>
<feature type="transmembrane region" description="Helical" evidence="1">
    <location>
        <begin position="117"/>
        <end position="136"/>
    </location>
</feature>
<evidence type="ECO:0000313" key="3">
    <source>
        <dbReference type="Proteomes" id="UP000676194"/>
    </source>
</evidence>
<dbReference type="RefSeq" id="WP_213496081.1">
    <property type="nucleotide sequence ID" value="NZ_CP074694.1"/>
</dbReference>
<keyword evidence="3" id="KW-1185">Reference proteome</keyword>
<evidence type="ECO:0000256" key="1">
    <source>
        <dbReference type="SAM" id="Phobius"/>
    </source>
</evidence>
<dbReference type="KEGG" id="tsph:KIH39_23610"/>
<organism evidence="2 3">
    <name type="scientific">Telmatocola sphagniphila</name>
    <dbReference type="NCBI Taxonomy" id="1123043"/>
    <lineage>
        <taxon>Bacteria</taxon>
        <taxon>Pseudomonadati</taxon>
        <taxon>Planctomycetota</taxon>
        <taxon>Planctomycetia</taxon>
        <taxon>Gemmatales</taxon>
        <taxon>Gemmataceae</taxon>
    </lineage>
</organism>
<evidence type="ECO:0000313" key="2">
    <source>
        <dbReference type="EMBL" id="QVL31791.1"/>
    </source>
</evidence>
<dbReference type="EMBL" id="CP074694">
    <property type="protein sequence ID" value="QVL31791.1"/>
    <property type="molecule type" value="Genomic_DNA"/>
</dbReference>
<dbReference type="AlphaFoldDB" id="A0A8E6B604"/>
<dbReference type="Proteomes" id="UP000676194">
    <property type="component" value="Chromosome"/>
</dbReference>
<keyword evidence="1" id="KW-0812">Transmembrane</keyword>
<keyword evidence="1" id="KW-1133">Transmembrane helix</keyword>
<reference evidence="2" key="1">
    <citation type="submission" date="2021-05" db="EMBL/GenBank/DDBJ databases">
        <title>Complete genome sequence of the cellulolytic planctomycete Telmatocola sphagniphila SP2T and characterization of the first cellulase from planctomycetes.</title>
        <authorList>
            <person name="Rakitin A.L."/>
            <person name="Beletsky A.V."/>
            <person name="Naumoff D.G."/>
            <person name="Kulichevskaya I.S."/>
            <person name="Mardanov A.V."/>
            <person name="Ravin N.V."/>
            <person name="Dedysh S.N."/>
        </authorList>
    </citation>
    <scope>NUCLEOTIDE SEQUENCE</scope>
    <source>
        <strain evidence="2">SP2T</strain>
    </source>
</reference>
<proteinExistence type="predicted"/>
<gene>
    <name evidence="2" type="ORF">KIH39_23610</name>
</gene>
<name>A0A8E6B604_9BACT</name>
<sequence>MIVPQYWAEARVQNRQKGRQITLRRFGWSDVSQLEAQDNANARAQEALLRILSGEKIPRRELKVPYNGAQGVPIREEVISRFGDTVITRNSYGARCLNTPNVLFADVDFKEEPSYRLIFTIFGLLAGGALLAWNFLSGALGVFFGFCALWAMPISRVLYRNYLKFTGGSADVTAKQRLTRFAAQHPDWNLRVYRTPAGFRILVTHQTFNPSDPDVREFFQELGTDPVYALMCWNQQCFRARLSAKPWRVGIEKHLGPRPGVWPIAAERMPMRNEWIAIYEEAAQGYAACAFLETIGSGVVHPDVRRVLELHDELSGANSQRPIA</sequence>
<protein>
    <submittedName>
        <fullName evidence="2">Uncharacterized protein</fullName>
    </submittedName>
</protein>